<evidence type="ECO:0000256" key="6">
    <source>
        <dbReference type="ARBA" id="ARBA00022741"/>
    </source>
</evidence>
<accession>A0A538TN21</accession>
<keyword evidence="5 10" id="KW-0819">tRNA processing</keyword>
<evidence type="ECO:0000256" key="9">
    <source>
        <dbReference type="ARBA" id="ARBA00049563"/>
    </source>
</evidence>
<dbReference type="InterPro" id="IPR027417">
    <property type="entry name" value="P-loop_NTPase"/>
</dbReference>
<dbReference type="NCBIfam" id="TIGR00174">
    <property type="entry name" value="miaA"/>
    <property type="match status" value="1"/>
</dbReference>
<comment type="catalytic activity">
    <reaction evidence="9 10 11">
        <text>adenosine(37) in tRNA + dimethylallyl diphosphate = N(6)-dimethylallyladenosine(37) in tRNA + diphosphate</text>
        <dbReference type="Rhea" id="RHEA:26482"/>
        <dbReference type="Rhea" id="RHEA-COMP:10162"/>
        <dbReference type="Rhea" id="RHEA-COMP:10375"/>
        <dbReference type="ChEBI" id="CHEBI:33019"/>
        <dbReference type="ChEBI" id="CHEBI:57623"/>
        <dbReference type="ChEBI" id="CHEBI:74411"/>
        <dbReference type="ChEBI" id="CHEBI:74415"/>
        <dbReference type="EC" id="2.5.1.75"/>
    </reaction>
</comment>
<dbReference type="PANTHER" id="PTHR11088:SF60">
    <property type="entry name" value="TRNA DIMETHYLALLYLTRANSFERASE"/>
    <property type="match status" value="1"/>
</dbReference>
<comment type="caution">
    <text evidence="14">The sequence shown here is derived from an EMBL/GenBank/DDBJ whole genome shotgun (WGS) entry which is preliminary data.</text>
</comment>
<feature type="site" description="Interaction with substrate tRNA" evidence="10">
    <location>
        <position position="147"/>
    </location>
</feature>
<dbReference type="InterPro" id="IPR018022">
    <property type="entry name" value="IPT"/>
</dbReference>
<comment type="similarity">
    <text evidence="3 10 13">Belongs to the IPP transferase family.</text>
</comment>
<keyword evidence="8 10" id="KW-0460">Magnesium</keyword>
<dbReference type="Pfam" id="PF01715">
    <property type="entry name" value="IPPT"/>
    <property type="match status" value="1"/>
</dbReference>
<evidence type="ECO:0000256" key="5">
    <source>
        <dbReference type="ARBA" id="ARBA00022694"/>
    </source>
</evidence>
<evidence type="ECO:0000256" key="12">
    <source>
        <dbReference type="RuleBase" id="RU003784"/>
    </source>
</evidence>
<dbReference type="GO" id="GO:0006400">
    <property type="term" value="P:tRNA modification"/>
    <property type="evidence" value="ECO:0007669"/>
    <property type="project" value="TreeGrafter"/>
</dbReference>
<reference evidence="14 15" key="1">
    <citation type="journal article" date="2019" name="Nat. Microbiol.">
        <title>Mediterranean grassland soil C-N compound turnover is dependent on rainfall and depth, and is mediated by genomically divergent microorganisms.</title>
        <authorList>
            <person name="Diamond S."/>
            <person name="Andeer P.F."/>
            <person name="Li Z."/>
            <person name="Crits-Christoph A."/>
            <person name="Burstein D."/>
            <person name="Anantharaman K."/>
            <person name="Lane K.R."/>
            <person name="Thomas B.C."/>
            <person name="Pan C."/>
            <person name="Northen T.R."/>
            <person name="Banfield J.F."/>
        </authorList>
    </citation>
    <scope>NUCLEOTIDE SEQUENCE [LARGE SCALE GENOMIC DNA]</scope>
    <source>
        <strain evidence="14">WS_9</strain>
    </source>
</reference>
<evidence type="ECO:0000313" key="15">
    <source>
        <dbReference type="Proteomes" id="UP000317691"/>
    </source>
</evidence>
<comment type="function">
    <text evidence="2 10 12">Catalyzes the transfer of a dimethylallyl group onto the adenine at position 37 in tRNAs that read codons beginning with uridine, leading to the formation of N6-(dimethylallyl)adenosine (i(6)A).</text>
</comment>
<dbReference type="Proteomes" id="UP000317691">
    <property type="component" value="Unassembled WGS sequence"/>
</dbReference>
<evidence type="ECO:0000256" key="13">
    <source>
        <dbReference type="RuleBase" id="RU003785"/>
    </source>
</evidence>
<dbReference type="GO" id="GO:0005524">
    <property type="term" value="F:ATP binding"/>
    <property type="evidence" value="ECO:0007669"/>
    <property type="project" value="UniProtKB-UniRule"/>
</dbReference>
<feature type="region of interest" description="Interaction with substrate tRNA" evidence="10">
    <location>
        <begin position="81"/>
        <end position="84"/>
    </location>
</feature>
<evidence type="ECO:0000256" key="2">
    <source>
        <dbReference type="ARBA" id="ARBA00003213"/>
    </source>
</evidence>
<dbReference type="Gene3D" id="3.40.50.300">
    <property type="entry name" value="P-loop containing nucleotide triphosphate hydrolases"/>
    <property type="match status" value="1"/>
</dbReference>
<evidence type="ECO:0000256" key="1">
    <source>
        <dbReference type="ARBA" id="ARBA00001946"/>
    </source>
</evidence>
<name>A0A538TN21_UNCEI</name>
<evidence type="ECO:0000313" key="14">
    <source>
        <dbReference type="EMBL" id="TMQ65010.1"/>
    </source>
</evidence>
<gene>
    <name evidence="10 14" type="primary">miaA</name>
    <name evidence="14" type="ORF">E6K79_05805</name>
</gene>
<feature type="binding site" evidence="10">
    <location>
        <begin position="58"/>
        <end position="63"/>
    </location>
    <ligand>
        <name>substrate</name>
    </ligand>
</feature>
<dbReference type="SUPFAM" id="SSF52540">
    <property type="entry name" value="P-loop containing nucleoside triphosphate hydrolases"/>
    <property type="match status" value="1"/>
</dbReference>
<protein>
    <recommendedName>
        <fullName evidence="10">tRNA dimethylallyltransferase</fullName>
        <ecNumber evidence="10">2.5.1.75</ecNumber>
    </recommendedName>
    <alternativeName>
        <fullName evidence="10">Dimethylallyl diphosphate:tRNA dimethylallyltransferase</fullName>
        <shortName evidence="10">DMAPP:tRNA dimethylallyltransferase</shortName>
        <shortName evidence="10">DMATase</shortName>
    </alternativeName>
    <alternativeName>
        <fullName evidence="10">Isopentenyl-diphosphate:tRNA isopentenyltransferase</fullName>
        <shortName evidence="10">IPP transferase</shortName>
        <shortName evidence="10">IPPT</shortName>
        <shortName evidence="10">IPTase</shortName>
    </alternativeName>
</protein>
<dbReference type="EMBL" id="VBOZ01000015">
    <property type="protein sequence ID" value="TMQ65010.1"/>
    <property type="molecule type" value="Genomic_DNA"/>
</dbReference>
<dbReference type="EC" id="2.5.1.75" evidence="10"/>
<dbReference type="AlphaFoldDB" id="A0A538TN21"/>
<evidence type="ECO:0000256" key="8">
    <source>
        <dbReference type="ARBA" id="ARBA00022842"/>
    </source>
</evidence>
<dbReference type="Gene3D" id="1.10.20.140">
    <property type="match status" value="1"/>
</dbReference>
<evidence type="ECO:0000256" key="10">
    <source>
        <dbReference type="HAMAP-Rule" id="MF_00185"/>
    </source>
</evidence>
<keyword evidence="6 10" id="KW-0547">Nucleotide-binding</keyword>
<evidence type="ECO:0000256" key="7">
    <source>
        <dbReference type="ARBA" id="ARBA00022840"/>
    </source>
</evidence>
<feature type="site" description="Interaction with substrate tRNA" evidence="10">
    <location>
        <position position="169"/>
    </location>
</feature>
<comment type="caution">
    <text evidence="10">Lacks conserved residue(s) required for the propagation of feature annotation.</text>
</comment>
<dbReference type="PANTHER" id="PTHR11088">
    <property type="entry name" value="TRNA DIMETHYLALLYLTRANSFERASE"/>
    <property type="match status" value="1"/>
</dbReference>
<keyword evidence="4 10" id="KW-0808">Transferase</keyword>
<comment type="subunit">
    <text evidence="10">Monomer.</text>
</comment>
<evidence type="ECO:0000256" key="3">
    <source>
        <dbReference type="ARBA" id="ARBA00005842"/>
    </source>
</evidence>
<dbReference type="InterPro" id="IPR039657">
    <property type="entry name" value="Dimethylallyltransferase"/>
</dbReference>
<evidence type="ECO:0000256" key="4">
    <source>
        <dbReference type="ARBA" id="ARBA00022679"/>
    </source>
</evidence>
<proteinExistence type="inferred from homology"/>
<comment type="cofactor">
    <cofactor evidence="1 10">
        <name>Mg(2+)</name>
        <dbReference type="ChEBI" id="CHEBI:18420"/>
    </cofactor>
</comment>
<feature type="binding site" evidence="10">
    <location>
        <begin position="56"/>
        <end position="63"/>
    </location>
    <ligand>
        <name>ATP</name>
        <dbReference type="ChEBI" id="CHEBI:30616"/>
    </ligand>
</feature>
<dbReference type="HAMAP" id="MF_00185">
    <property type="entry name" value="IPP_trans"/>
    <property type="match status" value="1"/>
</dbReference>
<sequence>MPRSGAPSSTASSPRAFRTAIRTGAPPTCASRWRSWTGALAGAERAVPRRPVVVLGPTAAGKSEIALQVARRIRAEIVGADSRQIYQGLEIGTAAPSERDRAVAPHHLASFLPPGESYSAGRYAREARVAIDGILTRGGTALVVGGSGLYLRALLDGLFEGPGRDEGIRARLQERLSREGLPALRAELERVDPEAHSKILGADAVRVIRALEVHELTGKPITALRRERRRAPLPAIRFGIRWPRPILALRIASRIQDQLRDGFLDQARALLAAGLPADAPGVQTLGYRELLAHLRGESSLESAVETIALRTRQLSKRQETWFRKVEDVVWLDLESPEQFPDVARTIASRIDS</sequence>
<keyword evidence="7 10" id="KW-0067">ATP-binding</keyword>
<organism evidence="14 15">
    <name type="scientific">Eiseniibacteriota bacterium</name>
    <dbReference type="NCBI Taxonomy" id="2212470"/>
    <lineage>
        <taxon>Bacteria</taxon>
        <taxon>Candidatus Eiseniibacteriota</taxon>
    </lineage>
</organism>
<evidence type="ECO:0000256" key="11">
    <source>
        <dbReference type="RuleBase" id="RU003783"/>
    </source>
</evidence>
<dbReference type="GO" id="GO:0052381">
    <property type="term" value="F:tRNA dimethylallyltransferase activity"/>
    <property type="evidence" value="ECO:0007669"/>
    <property type="project" value="UniProtKB-UniRule"/>
</dbReference>